<dbReference type="InterPro" id="IPR016130">
    <property type="entry name" value="Tyr_Pase_AS"/>
</dbReference>
<keyword evidence="2" id="KW-0732">Signal</keyword>
<proteinExistence type="inferred from homology"/>
<dbReference type="Proteomes" id="UP001596484">
    <property type="component" value="Unassembled WGS sequence"/>
</dbReference>
<dbReference type="InterPro" id="IPR029021">
    <property type="entry name" value="Prot-tyrosine_phosphatase-like"/>
</dbReference>
<evidence type="ECO:0000313" key="3">
    <source>
        <dbReference type="EMBL" id="MFC7446419.1"/>
    </source>
</evidence>
<name>A0ABW2RS92_9NOCA</name>
<dbReference type="PROSITE" id="PS00383">
    <property type="entry name" value="TYR_PHOSPHATASE_1"/>
    <property type="match status" value="1"/>
</dbReference>
<feature type="signal peptide" evidence="2">
    <location>
        <begin position="1"/>
        <end position="29"/>
    </location>
</feature>
<dbReference type="SUPFAM" id="SSF52799">
    <property type="entry name" value="(Phosphotyrosine protein) phosphatases II"/>
    <property type="match status" value="1"/>
</dbReference>
<dbReference type="PANTHER" id="PTHR31126">
    <property type="entry name" value="TYROSINE-PROTEIN PHOSPHATASE"/>
    <property type="match status" value="1"/>
</dbReference>
<dbReference type="Gene3D" id="3.90.190.10">
    <property type="entry name" value="Protein tyrosine phosphatase superfamily"/>
    <property type="match status" value="1"/>
</dbReference>
<dbReference type="InterPro" id="IPR026893">
    <property type="entry name" value="Tyr/Ser_Pase_IphP-type"/>
</dbReference>
<dbReference type="EMBL" id="JBHTCS010000001">
    <property type="protein sequence ID" value="MFC7446419.1"/>
    <property type="molecule type" value="Genomic_DNA"/>
</dbReference>
<dbReference type="PANTHER" id="PTHR31126:SF1">
    <property type="entry name" value="TYROSINE SPECIFIC PROTEIN PHOSPHATASES DOMAIN-CONTAINING PROTEIN"/>
    <property type="match status" value="1"/>
</dbReference>
<evidence type="ECO:0000256" key="2">
    <source>
        <dbReference type="SAM" id="SignalP"/>
    </source>
</evidence>
<sequence>MARHLPRAAVTSLVCASLFAAPMAGVALADPAPAAPTGFSWSPGQVADAPRLSSMDNFRDVAGTGAGYTGFGGEHLNKGVFYRANAFTPNDADLATLGGLGLKKVYDLRTDPEVAAKPDRLPAGAEYVRVPIISGDITNAARKLRSPAEAVAFMENMNRSFVTGEAERAGFKKLLTDLANSAGPQAFHCTSGKDRTGWTSYLLLSLVGVSRDTIMSDYLLTNEYSAGSIAAMRAQIAQAYGEQAAIIFTPLLGVQASYLNAGITALEQQYGSVRNYLKTGLGLNDATLAKLALRMLD</sequence>
<comment type="caution">
    <text evidence="3">The sequence shown here is derived from an EMBL/GenBank/DDBJ whole genome shotgun (WGS) entry which is preliminary data.</text>
</comment>
<dbReference type="RefSeq" id="WP_378400562.1">
    <property type="nucleotide sequence ID" value="NZ_JBHTCS010000001.1"/>
</dbReference>
<gene>
    <name evidence="3" type="ORF">ACFQS9_00795</name>
</gene>
<comment type="similarity">
    <text evidence="1">Belongs to the protein-tyrosine phosphatase family.</text>
</comment>
<keyword evidence="4" id="KW-1185">Reference proteome</keyword>
<dbReference type="Pfam" id="PF13350">
    <property type="entry name" value="Y_phosphatase3"/>
    <property type="match status" value="1"/>
</dbReference>
<organism evidence="3 4">
    <name type="scientific">Rhodococcus daqingensis</name>
    <dbReference type="NCBI Taxonomy" id="2479363"/>
    <lineage>
        <taxon>Bacteria</taxon>
        <taxon>Bacillati</taxon>
        <taxon>Actinomycetota</taxon>
        <taxon>Actinomycetes</taxon>
        <taxon>Mycobacteriales</taxon>
        <taxon>Nocardiaceae</taxon>
        <taxon>Rhodococcus</taxon>
    </lineage>
</organism>
<evidence type="ECO:0000313" key="4">
    <source>
        <dbReference type="Proteomes" id="UP001596484"/>
    </source>
</evidence>
<reference evidence="4" key="1">
    <citation type="journal article" date="2019" name="Int. J. Syst. Evol. Microbiol.">
        <title>The Global Catalogue of Microorganisms (GCM) 10K type strain sequencing project: providing services to taxonomists for standard genome sequencing and annotation.</title>
        <authorList>
            <consortium name="The Broad Institute Genomics Platform"/>
            <consortium name="The Broad Institute Genome Sequencing Center for Infectious Disease"/>
            <person name="Wu L."/>
            <person name="Ma J."/>
        </authorList>
    </citation>
    <scope>NUCLEOTIDE SEQUENCE [LARGE SCALE GENOMIC DNA]</scope>
    <source>
        <strain evidence="4">ICMP 19430</strain>
    </source>
</reference>
<accession>A0ABW2RS92</accession>
<evidence type="ECO:0000256" key="1">
    <source>
        <dbReference type="ARBA" id="ARBA00009580"/>
    </source>
</evidence>
<feature type="chain" id="PRO_5047265566" evidence="2">
    <location>
        <begin position="30"/>
        <end position="297"/>
    </location>
</feature>
<protein>
    <submittedName>
        <fullName evidence="3">Tyrosine-protein phosphatase</fullName>
    </submittedName>
</protein>